<keyword evidence="3 7" id="KW-0489">Methyltransferase</keyword>
<gene>
    <name evidence="9" type="ORF">BD324DRAFT_637242</name>
</gene>
<dbReference type="InterPro" id="IPR003788">
    <property type="entry name" value="NDUFAF7"/>
</dbReference>
<organism evidence="9 10">
    <name type="scientific">Kockovaella imperatae</name>
    <dbReference type="NCBI Taxonomy" id="4999"/>
    <lineage>
        <taxon>Eukaryota</taxon>
        <taxon>Fungi</taxon>
        <taxon>Dikarya</taxon>
        <taxon>Basidiomycota</taxon>
        <taxon>Agaricomycotina</taxon>
        <taxon>Tremellomycetes</taxon>
        <taxon>Tremellales</taxon>
        <taxon>Cuniculitremaceae</taxon>
        <taxon>Kockovaella</taxon>
    </lineage>
</organism>
<sequence>MSKPMSASFKPGNSWLRSCVASSSRLSVGSQPPPPPPHRYPALETSTRRSGRSIRYQSSSTEPSRRPPPLVSRSRKPKENTEVIRTEPEIKDGPGAPASVPPSAPKEKPRQDFNTSLSWLVLPDPDHMNYRRVTAQDLRNRREPPTRVKMLVREYIHDSLYNPHYGYFSKKATIFRSPPGGYDFSTFRDQTEFQEQVASRYAAEYGDMIEGSLGRQVWHTPTELFSPYYAQALVSGIITAHKSSAKSPSSPLIIYELGAGNGSFMSDALSFIRDQHPDLWPQTRYRVIEISPELARLQRERAKESKVDHKVEILNTDVFDWEGGDKEPCYVVALEMLDNLAHDMVRYDIQTLQPYQTLVTIDATGNFNLIYEPITDPTLSQAMSYYDRLSTSSTSSRRHTVPNIPSLIRSSTLLRKAYTELPFAPNLSSPDFIPSKAIALIKKLKEQLPNHRFLAADFATLPDTVSGRNGPVVQTRLGRVMVSVGTFLVKHGYFDIFFPTNFELLRDILALITKDLPSASIPGGGIPAIEITSQSDFVRKYGGSELTKKLTTRNGVSIMDAMYGNAKVMF</sequence>
<dbReference type="GeneID" id="33558791"/>
<accession>A0A1Y1U8A9</accession>
<dbReference type="EMBL" id="NBSH01000015">
    <property type="protein sequence ID" value="ORX34248.1"/>
    <property type="molecule type" value="Genomic_DNA"/>
</dbReference>
<feature type="region of interest" description="Disordered" evidence="8">
    <location>
        <begin position="20"/>
        <end position="111"/>
    </location>
</feature>
<evidence type="ECO:0000313" key="10">
    <source>
        <dbReference type="Proteomes" id="UP000193218"/>
    </source>
</evidence>
<evidence type="ECO:0000256" key="6">
    <source>
        <dbReference type="ARBA" id="ARBA00048612"/>
    </source>
</evidence>
<dbReference type="Proteomes" id="UP000193218">
    <property type="component" value="Unassembled WGS sequence"/>
</dbReference>
<reference evidence="9 10" key="1">
    <citation type="submission" date="2017-03" db="EMBL/GenBank/DDBJ databases">
        <title>Widespread Adenine N6-methylation of Active Genes in Fungi.</title>
        <authorList>
            <consortium name="DOE Joint Genome Institute"/>
            <person name="Mondo S.J."/>
            <person name="Dannebaum R.O."/>
            <person name="Kuo R.C."/>
            <person name="Louie K.B."/>
            <person name="Bewick A.J."/>
            <person name="Labutti K."/>
            <person name="Haridas S."/>
            <person name="Kuo A."/>
            <person name="Salamov A."/>
            <person name="Ahrendt S.R."/>
            <person name="Lau R."/>
            <person name="Bowen B.P."/>
            <person name="Lipzen A."/>
            <person name="Sullivan W."/>
            <person name="Andreopoulos W.B."/>
            <person name="Clum A."/>
            <person name="Lindquist E."/>
            <person name="Daum C."/>
            <person name="Northen T.R."/>
            <person name="Ramamoorthy G."/>
            <person name="Schmitz R.J."/>
            <person name="Gryganskyi A."/>
            <person name="Culley D."/>
            <person name="Magnuson J."/>
            <person name="James T.Y."/>
            <person name="O'Malley M.A."/>
            <person name="Stajich J.E."/>
            <person name="Spatafora J.W."/>
            <person name="Visel A."/>
            <person name="Grigoriev I.V."/>
        </authorList>
    </citation>
    <scope>NUCLEOTIDE SEQUENCE [LARGE SCALE GENOMIC DNA]</scope>
    <source>
        <strain evidence="9 10">NRRL Y-17943</strain>
    </source>
</reference>
<keyword evidence="4 7" id="KW-0808">Transferase</keyword>
<feature type="compositionally biased region" description="Polar residues" evidence="8">
    <location>
        <begin position="20"/>
        <end position="30"/>
    </location>
</feature>
<dbReference type="RefSeq" id="XP_021868526.1">
    <property type="nucleotide sequence ID" value="XM_022016982.1"/>
</dbReference>
<comment type="subcellular location">
    <subcellularLocation>
        <location evidence="1 7">Mitochondrion</location>
    </subcellularLocation>
</comment>
<keyword evidence="10" id="KW-1185">Reference proteome</keyword>
<evidence type="ECO:0000256" key="3">
    <source>
        <dbReference type="ARBA" id="ARBA00022603"/>
    </source>
</evidence>
<comment type="catalytic activity">
    <reaction evidence="6 7">
        <text>L-arginyl-[protein] + 2 S-adenosyl-L-methionine = N(omega),N(omega)'-dimethyl-L-arginyl-[protein] + 2 S-adenosyl-L-homocysteine + 2 H(+)</text>
        <dbReference type="Rhea" id="RHEA:48108"/>
        <dbReference type="Rhea" id="RHEA-COMP:10532"/>
        <dbReference type="Rhea" id="RHEA-COMP:11992"/>
        <dbReference type="ChEBI" id="CHEBI:15378"/>
        <dbReference type="ChEBI" id="CHEBI:29965"/>
        <dbReference type="ChEBI" id="CHEBI:57856"/>
        <dbReference type="ChEBI" id="CHEBI:59789"/>
        <dbReference type="ChEBI" id="CHEBI:88221"/>
        <dbReference type="EC" id="2.1.1.320"/>
    </reaction>
</comment>
<keyword evidence="5 7" id="KW-0496">Mitochondrion</keyword>
<evidence type="ECO:0000256" key="4">
    <source>
        <dbReference type="ARBA" id="ARBA00022679"/>
    </source>
</evidence>
<dbReference type="GO" id="GO:0035243">
    <property type="term" value="F:protein-arginine omega-N symmetric methyltransferase activity"/>
    <property type="evidence" value="ECO:0007669"/>
    <property type="project" value="UniProtKB-EC"/>
</dbReference>
<comment type="function">
    <text evidence="7">Arginine methyltransferase involved in the assembly or stability of mitochondrial NADH:ubiquinone oxidoreductase complex (complex I).</text>
</comment>
<evidence type="ECO:0000256" key="5">
    <source>
        <dbReference type="ARBA" id="ARBA00023128"/>
    </source>
</evidence>
<protein>
    <recommendedName>
        <fullName evidence="7">Protein arginine methyltransferase NDUFAF7</fullName>
        <ecNumber evidence="7">2.1.1.320</ecNumber>
    </recommendedName>
</protein>
<dbReference type="InParanoid" id="A0A1Y1U8A9"/>
<dbReference type="PANTHER" id="PTHR12049:SF5">
    <property type="entry name" value="PROTEIN ARGININE METHYLTRANSFERASE NDUFAF7 HOMOLOG, MITOCHONDRIAL"/>
    <property type="match status" value="1"/>
</dbReference>
<dbReference type="GO" id="GO:0032259">
    <property type="term" value="P:methylation"/>
    <property type="evidence" value="ECO:0007669"/>
    <property type="project" value="UniProtKB-KW"/>
</dbReference>
<evidence type="ECO:0000256" key="7">
    <source>
        <dbReference type="RuleBase" id="RU364114"/>
    </source>
</evidence>
<evidence type="ECO:0000256" key="2">
    <source>
        <dbReference type="ARBA" id="ARBA00005891"/>
    </source>
</evidence>
<evidence type="ECO:0000256" key="8">
    <source>
        <dbReference type="SAM" id="MobiDB-lite"/>
    </source>
</evidence>
<feature type="compositionally biased region" description="Basic and acidic residues" evidence="8">
    <location>
        <begin position="77"/>
        <end position="92"/>
    </location>
</feature>
<dbReference type="OrthoDB" id="17415at2759"/>
<evidence type="ECO:0000256" key="1">
    <source>
        <dbReference type="ARBA" id="ARBA00004173"/>
    </source>
</evidence>
<dbReference type="FunCoup" id="A0A1Y1U8A9">
    <property type="interactions" value="17"/>
</dbReference>
<dbReference type="GO" id="GO:0005739">
    <property type="term" value="C:mitochondrion"/>
    <property type="evidence" value="ECO:0007669"/>
    <property type="project" value="UniProtKB-SubCell"/>
</dbReference>
<dbReference type="EC" id="2.1.1.320" evidence="7"/>
<comment type="caution">
    <text evidence="9">The sequence shown here is derived from an EMBL/GenBank/DDBJ whole genome shotgun (WGS) entry which is preliminary data.</text>
</comment>
<dbReference type="STRING" id="4999.A0A1Y1U8A9"/>
<dbReference type="AlphaFoldDB" id="A0A1Y1U8A9"/>
<name>A0A1Y1U8A9_9TREE</name>
<dbReference type="SUPFAM" id="SSF53335">
    <property type="entry name" value="S-adenosyl-L-methionine-dependent methyltransferases"/>
    <property type="match status" value="1"/>
</dbReference>
<dbReference type="Gene3D" id="3.40.50.12710">
    <property type="match status" value="1"/>
</dbReference>
<dbReference type="Pfam" id="PF02636">
    <property type="entry name" value="Methyltransf_28"/>
    <property type="match status" value="1"/>
</dbReference>
<dbReference type="InterPro" id="IPR029063">
    <property type="entry name" value="SAM-dependent_MTases_sf"/>
</dbReference>
<dbReference type="PANTHER" id="PTHR12049">
    <property type="entry name" value="PROTEIN ARGININE METHYLTRANSFERASE NDUFAF7, MITOCHONDRIAL"/>
    <property type="match status" value="1"/>
</dbReference>
<dbReference type="InterPro" id="IPR038375">
    <property type="entry name" value="NDUFAF7_sf"/>
</dbReference>
<comment type="similarity">
    <text evidence="2 7">Belongs to the NDUFAF7 family.</text>
</comment>
<proteinExistence type="inferred from homology"/>
<evidence type="ECO:0000313" key="9">
    <source>
        <dbReference type="EMBL" id="ORX34248.1"/>
    </source>
</evidence>